<evidence type="ECO:0000256" key="2">
    <source>
        <dbReference type="ARBA" id="ARBA00022649"/>
    </source>
</evidence>
<dbReference type="RefSeq" id="WP_067999354.1">
    <property type="nucleotide sequence ID" value="NZ_CP015596.1"/>
</dbReference>
<protein>
    <recommendedName>
        <fullName evidence="8">Ribonuclease VapC</fullName>
        <shortName evidence="8">RNase VapC</shortName>
        <ecNumber evidence="8">3.1.-.-</ecNumber>
    </recommendedName>
    <alternativeName>
        <fullName evidence="8">Toxin VapC</fullName>
    </alternativeName>
</protein>
<dbReference type="Pfam" id="PF01850">
    <property type="entry name" value="PIN"/>
    <property type="match status" value="1"/>
</dbReference>
<evidence type="ECO:0000256" key="3">
    <source>
        <dbReference type="ARBA" id="ARBA00022722"/>
    </source>
</evidence>
<evidence type="ECO:0000313" key="11">
    <source>
        <dbReference type="Proteomes" id="UP000077143"/>
    </source>
</evidence>
<name>A0A172URC4_9MYCO</name>
<organism evidence="10 11">
    <name type="scientific">Mycobacterium adipatum</name>
    <dbReference type="NCBI Taxonomy" id="1682113"/>
    <lineage>
        <taxon>Bacteria</taxon>
        <taxon>Bacillati</taxon>
        <taxon>Actinomycetota</taxon>
        <taxon>Actinomycetes</taxon>
        <taxon>Mycobacteriales</taxon>
        <taxon>Mycobacteriaceae</taxon>
        <taxon>Mycobacterium</taxon>
    </lineage>
</organism>
<dbReference type="InterPro" id="IPR050556">
    <property type="entry name" value="Type_II_TA_system_RNase"/>
</dbReference>
<gene>
    <name evidence="8" type="primary">vapC</name>
    <name evidence="10" type="ORF">A7U43_21905</name>
</gene>
<accession>A0A172URC4</accession>
<dbReference type="GO" id="GO:0000287">
    <property type="term" value="F:magnesium ion binding"/>
    <property type="evidence" value="ECO:0007669"/>
    <property type="project" value="UniProtKB-UniRule"/>
</dbReference>
<keyword evidence="2 8" id="KW-1277">Toxin-antitoxin system</keyword>
<keyword evidence="4 8" id="KW-0479">Metal-binding</keyword>
<dbReference type="GO" id="GO:0090729">
    <property type="term" value="F:toxin activity"/>
    <property type="evidence" value="ECO:0007669"/>
    <property type="project" value="UniProtKB-KW"/>
</dbReference>
<comment type="function">
    <text evidence="8">Toxic component of a toxin-antitoxin (TA) system. An RNase.</text>
</comment>
<dbReference type="Proteomes" id="UP000077143">
    <property type="component" value="Chromosome"/>
</dbReference>
<evidence type="ECO:0000256" key="1">
    <source>
        <dbReference type="ARBA" id="ARBA00001946"/>
    </source>
</evidence>
<keyword evidence="3 8" id="KW-0540">Nuclease</keyword>
<dbReference type="InterPro" id="IPR022907">
    <property type="entry name" value="VapC_family"/>
</dbReference>
<keyword evidence="8" id="KW-0800">Toxin</keyword>
<dbReference type="PANTHER" id="PTHR33653:SF1">
    <property type="entry name" value="RIBONUCLEASE VAPC2"/>
    <property type="match status" value="1"/>
</dbReference>
<dbReference type="SUPFAM" id="SSF88723">
    <property type="entry name" value="PIN domain-like"/>
    <property type="match status" value="1"/>
</dbReference>
<dbReference type="EMBL" id="CP015596">
    <property type="protein sequence ID" value="ANE81586.1"/>
    <property type="molecule type" value="Genomic_DNA"/>
</dbReference>
<keyword evidence="6 8" id="KW-0460">Magnesium</keyword>
<evidence type="ECO:0000256" key="5">
    <source>
        <dbReference type="ARBA" id="ARBA00022801"/>
    </source>
</evidence>
<keyword evidence="11" id="KW-1185">Reference proteome</keyword>
<dbReference type="Gene3D" id="3.40.50.1010">
    <property type="entry name" value="5'-nuclease"/>
    <property type="match status" value="1"/>
</dbReference>
<reference evidence="10 11" key="1">
    <citation type="submission" date="2016-05" db="EMBL/GenBank/DDBJ databases">
        <title>Complete genome sequence of a phthalic acid esters degrading Mycobacterium sp. YC-RL4.</title>
        <authorList>
            <person name="Ren L."/>
            <person name="Fan S."/>
            <person name="Ruth N."/>
            <person name="Jia Y."/>
            <person name="Wang J."/>
            <person name="Qiao C."/>
        </authorList>
    </citation>
    <scope>NUCLEOTIDE SEQUENCE [LARGE SCALE GENOMIC DNA]</scope>
    <source>
        <strain evidence="10 11">YC-RL4</strain>
    </source>
</reference>
<proteinExistence type="inferred from homology"/>
<comment type="similarity">
    <text evidence="7 8">Belongs to the PINc/VapC protein family.</text>
</comment>
<dbReference type="KEGG" id="madi:A7U43_21905"/>
<dbReference type="AlphaFoldDB" id="A0A172URC4"/>
<dbReference type="GO" id="GO:0016787">
    <property type="term" value="F:hydrolase activity"/>
    <property type="evidence" value="ECO:0007669"/>
    <property type="project" value="UniProtKB-KW"/>
</dbReference>
<evidence type="ECO:0000256" key="4">
    <source>
        <dbReference type="ARBA" id="ARBA00022723"/>
    </source>
</evidence>
<evidence type="ECO:0000256" key="7">
    <source>
        <dbReference type="ARBA" id="ARBA00038093"/>
    </source>
</evidence>
<dbReference type="GO" id="GO:0004540">
    <property type="term" value="F:RNA nuclease activity"/>
    <property type="evidence" value="ECO:0007669"/>
    <property type="project" value="InterPro"/>
</dbReference>
<evidence type="ECO:0000259" key="9">
    <source>
        <dbReference type="Pfam" id="PF01850"/>
    </source>
</evidence>
<dbReference type="OrthoDB" id="32625at2"/>
<dbReference type="InterPro" id="IPR002716">
    <property type="entry name" value="PIN_dom"/>
</dbReference>
<dbReference type="CDD" id="cd09871">
    <property type="entry name" value="PIN_MtVapC28-VapC30-like"/>
    <property type="match status" value="1"/>
</dbReference>
<evidence type="ECO:0000256" key="6">
    <source>
        <dbReference type="ARBA" id="ARBA00022842"/>
    </source>
</evidence>
<dbReference type="PANTHER" id="PTHR33653">
    <property type="entry name" value="RIBONUCLEASE VAPC2"/>
    <property type="match status" value="1"/>
</dbReference>
<feature type="domain" description="PIN" evidence="9">
    <location>
        <begin position="1"/>
        <end position="121"/>
    </location>
</feature>
<dbReference type="STRING" id="1682113.A7U43_21905"/>
<feature type="binding site" evidence="8">
    <location>
        <position position="100"/>
    </location>
    <ligand>
        <name>Mg(2+)</name>
        <dbReference type="ChEBI" id="CHEBI:18420"/>
    </ligand>
</feature>
<sequence length="133" mass="14485">MIVDTSAIVAIVLNEPERDRLVEAILDATDPQVSAASRVEIAAVLVRRLTPEDYRRVERLIERLGIRTVPFDGKQATSAARAYRDFGRGSGHRAGLNLGDCYTYGLADVTGESVLYVGDDFGFTDVTSAIQLP</sequence>
<comment type="cofactor">
    <cofactor evidence="1 8">
        <name>Mg(2+)</name>
        <dbReference type="ChEBI" id="CHEBI:18420"/>
    </cofactor>
</comment>
<dbReference type="InterPro" id="IPR029060">
    <property type="entry name" value="PIN-like_dom_sf"/>
</dbReference>
<evidence type="ECO:0000256" key="8">
    <source>
        <dbReference type="HAMAP-Rule" id="MF_00265"/>
    </source>
</evidence>
<evidence type="ECO:0000313" key="10">
    <source>
        <dbReference type="EMBL" id="ANE81586.1"/>
    </source>
</evidence>
<dbReference type="EC" id="3.1.-.-" evidence="8"/>
<dbReference type="HAMAP" id="MF_00265">
    <property type="entry name" value="VapC_Nob1"/>
    <property type="match status" value="1"/>
</dbReference>
<feature type="binding site" evidence="8">
    <location>
        <position position="4"/>
    </location>
    <ligand>
        <name>Mg(2+)</name>
        <dbReference type="ChEBI" id="CHEBI:18420"/>
    </ligand>
</feature>
<keyword evidence="5 8" id="KW-0378">Hydrolase</keyword>